<dbReference type="OrthoDB" id="9811926at2"/>
<dbReference type="InterPro" id="IPR010664">
    <property type="entry name" value="LipoPS_assembly_LptC-rel"/>
</dbReference>
<dbReference type="EMBL" id="QRGO01000001">
    <property type="protein sequence ID" value="RDV04122.1"/>
    <property type="molecule type" value="Genomic_DNA"/>
</dbReference>
<organism evidence="2 3">
    <name type="scientific">Undibacter mobilis</name>
    <dbReference type="NCBI Taxonomy" id="2292256"/>
    <lineage>
        <taxon>Bacteria</taxon>
        <taxon>Pseudomonadati</taxon>
        <taxon>Pseudomonadota</taxon>
        <taxon>Alphaproteobacteria</taxon>
        <taxon>Hyphomicrobiales</taxon>
        <taxon>Nitrobacteraceae</taxon>
        <taxon>Undibacter</taxon>
    </lineage>
</organism>
<keyword evidence="1" id="KW-1133">Transmembrane helix</keyword>
<keyword evidence="1" id="KW-0472">Membrane</keyword>
<dbReference type="Pfam" id="PF06835">
    <property type="entry name" value="LptC"/>
    <property type="match status" value="1"/>
</dbReference>
<comment type="caution">
    <text evidence="2">The sequence shown here is derived from an EMBL/GenBank/DDBJ whole genome shotgun (WGS) entry which is preliminary data.</text>
</comment>
<dbReference type="Proteomes" id="UP000263993">
    <property type="component" value="Unassembled WGS sequence"/>
</dbReference>
<name>A0A371B9A8_9BRAD</name>
<dbReference type="AlphaFoldDB" id="A0A371B9A8"/>
<sequence length="237" mass="26418">MNRVIAAKVDNETARAHWVMSRAQSDRAFRAARGHSRLVRLLRVTIPVAIVVMLVGAFLVSYFNPARMLKALPVNLDNLVVSGTKVTMEKPRLSGFTKDQRAYEFVAEAAAQDLTKPDFVELRNIDAKVQMEDNTTMKMTAATGLYDTKKETLKLEQQIFLSSDSGYKGRLTEALVDVRTGNVVSEKPVELEMLQGILNAKRLEITNSGDIIRFENGVNLTVMLNGQPLPKEKIPAR</sequence>
<gene>
    <name evidence="2" type="ORF">DXH78_05690</name>
</gene>
<evidence type="ECO:0000313" key="3">
    <source>
        <dbReference type="Proteomes" id="UP000263993"/>
    </source>
</evidence>
<accession>A0A371B9A8</accession>
<evidence type="ECO:0000256" key="1">
    <source>
        <dbReference type="SAM" id="Phobius"/>
    </source>
</evidence>
<evidence type="ECO:0000313" key="2">
    <source>
        <dbReference type="EMBL" id="RDV04122.1"/>
    </source>
</evidence>
<dbReference type="RefSeq" id="WP_115516148.1">
    <property type="nucleotide sequence ID" value="NZ_QRGO01000001.1"/>
</dbReference>
<feature type="transmembrane region" description="Helical" evidence="1">
    <location>
        <begin position="41"/>
        <end position="63"/>
    </location>
</feature>
<protein>
    <submittedName>
        <fullName evidence="2">LPS export ABC transporter periplasmic protein LptC</fullName>
    </submittedName>
</protein>
<keyword evidence="3" id="KW-1185">Reference proteome</keyword>
<reference evidence="3" key="1">
    <citation type="submission" date="2018-08" db="EMBL/GenBank/DDBJ databases">
        <authorList>
            <person name="Kim S.-J."/>
            <person name="Jung G.-Y."/>
        </authorList>
    </citation>
    <scope>NUCLEOTIDE SEQUENCE [LARGE SCALE GENOMIC DNA]</scope>
    <source>
        <strain evidence="3">GY_H</strain>
    </source>
</reference>
<proteinExistence type="predicted"/>
<keyword evidence="1" id="KW-0812">Transmembrane</keyword>